<evidence type="ECO:0000256" key="9">
    <source>
        <dbReference type="ARBA" id="ARBA00022989"/>
    </source>
</evidence>
<dbReference type="AlphaFoldDB" id="A0A3S0A6Q1"/>
<feature type="domain" description="PTS EIIA type-1" evidence="18">
    <location>
        <begin position="488"/>
        <end position="592"/>
    </location>
</feature>
<proteinExistence type="predicted"/>
<dbReference type="InterPro" id="IPR011055">
    <property type="entry name" value="Dup_hybrid_motif"/>
</dbReference>
<feature type="domain" description="PTS EIIB type-1" evidence="19">
    <location>
        <begin position="4"/>
        <end position="86"/>
    </location>
</feature>
<evidence type="ECO:0000256" key="3">
    <source>
        <dbReference type="ARBA" id="ARBA00022475"/>
    </source>
</evidence>
<feature type="transmembrane region" description="Helical" evidence="17">
    <location>
        <begin position="319"/>
        <end position="339"/>
    </location>
</feature>
<dbReference type="GO" id="GO:0009401">
    <property type="term" value="P:phosphoenolpyruvate-dependent sugar phosphotransferase system"/>
    <property type="evidence" value="ECO:0007669"/>
    <property type="project" value="UniProtKB-KW"/>
</dbReference>
<evidence type="ECO:0000256" key="10">
    <source>
        <dbReference type="ARBA" id="ARBA00023136"/>
    </source>
</evidence>
<dbReference type="SUPFAM" id="SSF55604">
    <property type="entry name" value="Glucose permease domain IIB"/>
    <property type="match status" value="1"/>
</dbReference>
<dbReference type="OrthoDB" id="9769191at2"/>
<evidence type="ECO:0000256" key="13">
    <source>
        <dbReference type="ARBA" id="ARBA00048931"/>
    </source>
</evidence>
<keyword evidence="8" id="KW-0418">Kinase</keyword>
<feature type="transmembrane region" description="Helical" evidence="17">
    <location>
        <begin position="105"/>
        <end position="129"/>
    </location>
</feature>
<dbReference type="NCBIfam" id="TIGR00830">
    <property type="entry name" value="PTBA"/>
    <property type="match status" value="1"/>
</dbReference>
<evidence type="ECO:0000256" key="14">
    <source>
        <dbReference type="ARBA" id="ARBA00074554"/>
    </source>
</evidence>
<dbReference type="EC" id="2.7.1.211" evidence="11"/>
<dbReference type="Pfam" id="PF02378">
    <property type="entry name" value="PTS_EIIC"/>
    <property type="match status" value="1"/>
</dbReference>
<protein>
    <recommendedName>
        <fullName evidence="14">PTS system sucrose-specific EIIBCA component</fullName>
        <ecNumber evidence="11">2.7.1.211</ecNumber>
    </recommendedName>
    <alternativeName>
        <fullName evidence="15">EIIBCA-Scr</fullName>
    </alternativeName>
</protein>
<dbReference type="InterPro" id="IPR001127">
    <property type="entry name" value="PTS_EIIA_1_perm"/>
</dbReference>
<evidence type="ECO:0000256" key="12">
    <source>
        <dbReference type="ARBA" id="ARBA00045139"/>
    </source>
</evidence>
<dbReference type="GO" id="GO:0008982">
    <property type="term" value="F:protein-N(PI)-phosphohistidine-sugar phosphotransferase activity"/>
    <property type="evidence" value="ECO:0007669"/>
    <property type="project" value="InterPro"/>
</dbReference>
<dbReference type="InterPro" id="IPR018113">
    <property type="entry name" value="PTrfase_EIIB_Cys"/>
</dbReference>
<dbReference type="FunFam" id="2.70.70.10:FF:000001">
    <property type="entry name" value="PTS system glucose-specific IIA component"/>
    <property type="match status" value="1"/>
</dbReference>
<evidence type="ECO:0000256" key="6">
    <source>
        <dbReference type="ARBA" id="ARBA00022683"/>
    </source>
</evidence>
<dbReference type="PROSITE" id="PS51103">
    <property type="entry name" value="PTS_EIIC_TYPE_1"/>
    <property type="match status" value="1"/>
</dbReference>
<keyword evidence="5" id="KW-0808">Transferase</keyword>
<feature type="transmembrane region" description="Helical" evidence="17">
    <location>
        <begin position="240"/>
        <end position="264"/>
    </location>
</feature>
<dbReference type="RefSeq" id="WP_125942794.1">
    <property type="nucleotide sequence ID" value="NZ_PXZH01000001.1"/>
</dbReference>
<dbReference type="Gene3D" id="3.30.1360.60">
    <property type="entry name" value="Glucose permease domain IIB"/>
    <property type="match status" value="1"/>
</dbReference>
<keyword evidence="22" id="KW-1185">Reference proteome</keyword>
<dbReference type="GO" id="GO:0016301">
    <property type="term" value="F:kinase activity"/>
    <property type="evidence" value="ECO:0007669"/>
    <property type="project" value="UniProtKB-KW"/>
</dbReference>
<comment type="catalytic activity">
    <reaction evidence="13">
        <text>N(pros)-phospho-L-histidyl-[protein](out) + sucrose = sucrose 6(G)-phosphate(in) + L-histidyl-[protein]</text>
        <dbReference type="Rhea" id="RHEA:49236"/>
        <dbReference type="Rhea" id="RHEA-COMP:9745"/>
        <dbReference type="Rhea" id="RHEA-COMP:9746"/>
        <dbReference type="ChEBI" id="CHEBI:17992"/>
        <dbReference type="ChEBI" id="CHEBI:29979"/>
        <dbReference type="ChEBI" id="CHEBI:64837"/>
        <dbReference type="ChEBI" id="CHEBI:91002"/>
        <dbReference type="EC" id="2.7.1.211"/>
    </reaction>
</comment>
<keyword evidence="4" id="KW-0762">Sugar transport</keyword>
<feature type="transmembrane region" description="Helical" evidence="17">
    <location>
        <begin position="400"/>
        <end position="420"/>
    </location>
</feature>
<dbReference type="InterPro" id="IPR011297">
    <property type="entry name" value="PTS_IIABC_b_glu"/>
</dbReference>
<evidence type="ECO:0000313" key="22">
    <source>
        <dbReference type="Proteomes" id="UP000277864"/>
    </source>
</evidence>
<dbReference type="GO" id="GO:0005886">
    <property type="term" value="C:plasma membrane"/>
    <property type="evidence" value="ECO:0007669"/>
    <property type="project" value="UniProtKB-SubCell"/>
</dbReference>
<keyword evidence="10 17" id="KW-0472">Membrane</keyword>
<reference evidence="21 22" key="1">
    <citation type="submission" date="2018-03" db="EMBL/GenBank/DDBJ databases">
        <authorList>
            <person name="Gulvik C.A."/>
        </authorList>
    </citation>
    <scope>NUCLEOTIDE SEQUENCE [LARGE SCALE GENOMIC DNA]</scope>
    <source>
        <strain evidence="21 22">JCM 31581</strain>
    </source>
</reference>
<keyword evidence="2" id="KW-0813">Transport</keyword>
<dbReference type="FunFam" id="3.30.1360.60:FF:000001">
    <property type="entry name" value="PTS system glucose-specific IIBC component PtsG"/>
    <property type="match status" value="1"/>
</dbReference>
<feature type="transmembrane region" description="Helical" evidence="17">
    <location>
        <begin position="348"/>
        <end position="370"/>
    </location>
</feature>
<dbReference type="InterPro" id="IPR036878">
    <property type="entry name" value="Glu_permease_IIB"/>
</dbReference>
<feature type="transmembrane region" description="Helical" evidence="17">
    <location>
        <begin position="141"/>
        <end position="161"/>
    </location>
</feature>
<dbReference type="PROSITE" id="PS00371">
    <property type="entry name" value="PTS_EIIA_TYPE_1_HIS"/>
    <property type="match status" value="1"/>
</dbReference>
<name>A0A3S0A6Q1_9ENTE</name>
<feature type="transmembrane region" description="Helical" evidence="17">
    <location>
        <begin position="200"/>
        <end position="220"/>
    </location>
</feature>
<dbReference type="EMBL" id="PXZH01000001">
    <property type="protein sequence ID" value="RST90181.1"/>
    <property type="molecule type" value="Genomic_DNA"/>
</dbReference>
<evidence type="ECO:0000256" key="5">
    <source>
        <dbReference type="ARBA" id="ARBA00022679"/>
    </source>
</evidence>
<dbReference type="PROSITE" id="PS51093">
    <property type="entry name" value="PTS_EIIA_TYPE_1"/>
    <property type="match status" value="1"/>
</dbReference>
<keyword evidence="9 17" id="KW-1133">Transmembrane helix</keyword>
<dbReference type="PROSITE" id="PS01035">
    <property type="entry name" value="PTS_EIIB_TYPE_1_CYS"/>
    <property type="match status" value="1"/>
</dbReference>
<dbReference type="GO" id="GO:0090589">
    <property type="term" value="F:protein-phosphocysteine-trehalose phosphotransferase system transporter activity"/>
    <property type="evidence" value="ECO:0007669"/>
    <property type="project" value="TreeGrafter"/>
</dbReference>
<comment type="subcellular location">
    <subcellularLocation>
        <location evidence="1">Cell membrane</location>
        <topology evidence="1">Multi-pass membrane protein</topology>
    </subcellularLocation>
</comment>
<evidence type="ECO:0000259" key="19">
    <source>
        <dbReference type="PROSITE" id="PS51098"/>
    </source>
</evidence>
<dbReference type="PANTHER" id="PTHR30175">
    <property type="entry name" value="PHOSPHOTRANSFERASE SYSTEM TRANSPORT PROTEIN"/>
    <property type="match status" value="1"/>
</dbReference>
<organism evidence="21 22">
    <name type="scientific">Vagococcus humatus</name>
    <dbReference type="NCBI Taxonomy" id="1889241"/>
    <lineage>
        <taxon>Bacteria</taxon>
        <taxon>Bacillati</taxon>
        <taxon>Bacillota</taxon>
        <taxon>Bacilli</taxon>
        <taxon>Lactobacillales</taxon>
        <taxon>Enterococcaceae</taxon>
        <taxon>Vagococcus</taxon>
    </lineage>
</organism>
<feature type="domain" description="PTS EIIC type-1" evidence="20">
    <location>
        <begin position="100"/>
        <end position="460"/>
    </location>
</feature>
<comment type="caution">
    <text evidence="21">The sequence shown here is derived from an EMBL/GenBank/DDBJ whole genome shotgun (WGS) entry which is preliminary data.</text>
</comment>
<feature type="transmembrane region" description="Helical" evidence="17">
    <location>
        <begin position="426"/>
        <end position="446"/>
    </location>
</feature>
<keyword evidence="7 17" id="KW-0812">Transmembrane</keyword>
<evidence type="ECO:0000256" key="16">
    <source>
        <dbReference type="PROSITE-ProRule" id="PRU00421"/>
    </source>
</evidence>
<dbReference type="Pfam" id="PF00358">
    <property type="entry name" value="PTS_EIIA_1"/>
    <property type="match status" value="1"/>
</dbReference>
<dbReference type="CDD" id="cd00212">
    <property type="entry name" value="PTS_IIB_glc"/>
    <property type="match status" value="1"/>
</dbReference>
<dbReference type="Pfam" id="PF00367">
    <property type="entry name" value="PTS_EIIB"/>
    <property type="match status" value="1"/>
</dbReference>
<dbReference type="InterPro" id="IPR013013">
    <property type="entry name" value="PTS_EIIC_1"/>
</dbReference>
<evidence type="ECO:0000259" key="18">
    <source>
        <dbReference type="PROSITE" id="PS51093"/>
    </source>
</evidence>
<evidence type="ECO:0000256" key="2">
    <source>
        <dbReference type="ARBA" id="ARBA00022448"/>
    </source>
</evidence>
<evidence type="ECO:0000256" key="15">
    <source>
        <dbReference type="ARBA" id="ARBA00081008"/>
    </source>
</evidence>
<dbReference type="PANTHER" id="PTHR30175:SF1">
    <property type="entry name" value="PTS SYSTEM ARBUTIN-, CELLOBIOSE-, AND SALICIN-SPECIFIC EIIBC COMPONENT-RELATED"/>
    <property type="match status" value="1"/>
</dbReference>
<evidence type="ECO:0000256" key="17">
    <source>
        <dbReference type="SAM" id="Phobius"/>
    </source>
</evidence>
<sequence>MDKKALAQEILTLVGGKENINSVVHCATRLRFSLKDESKAKTKEIQENQDVIQVVQSGGQYQIVIGSQVGDVYQELTEILGDQTSEDSATDQNLFNRLIDIISSIFTPFLGAMAGSGVLKGFLILFTTLGWLSDKSGTYQILFAAADGIFMFLPILLAFTAAKKFKVNPYIASMTAFALMHPSMVALAGQPPVKFLGMPVIMPLAGYGSTVIPMILSVWIQSYVEKFIKKVVPDFIKIIMVPLLVALIMVPLTFIAIGPIGTLIGDVLSKGYTSVYNFSPVVAGIVMGGFWQVFVMFGMHWGFIPIGMINLSLSKYDTMVPMLLPAVIAQGGAALAVFLRTKNSKRKALAFSSAITSLFGITEPTVYGVTLPLKKPFIAACIGGAVGGGIVAFSGTKAFAMGIVSLLSIPTFISPIEGIVSNVTGAIIGTLVAFLLSFILTLVLGFDVEAPKETSSTSDAHLSKEGVAKEILVSPLTGKVKMLSDIADPVFSSGAMGKGIAIEPTIGELRSPVTGTVEIAFPTGHAVGLKSTSGIEILLHIGMDTVELEGQGFELHVKKGDQVQPGDLLVTFDLEQIKQAGKPTITPIVITNSGDYLDVLDLNQQEVVTGEAFLTVVK</sequence>
<dbReference type="NCBIfam" id="TIGR01995">
    <property type="entry name" value="PTS-II-ABC-beta"/>
    <property type="match status" value="1"/>
</dbReference>
<dbReference type="Gene3D" id="2.70.70.10">
    <property type="entry name" value="Glucose Permease (Domain IIA)"/>
    <property type="match status" value="1"/>
</dbReference>
<dbReference type="Proteomes" id="UP000277864">
    <property type="component" value="Unassembled WGS sequence"/>
</dbReference>
<evidence type="ECO:0000256" key="4">
    <source>
        <dbReference type="ARBA" id="ARBA00022597"/>
    </source>
</evidence>
<evidence type="ECO:0000256" key="1">
    <source>
        <dbReference type="ARBA" id="ARBA00004651"/>
    </source>
</evidence>
<evidence type="ECO:0000256" key="7">
    <source>
        <dbReference type="ARBA" id="ARBA00022692"/>
    </source>
</evidence>
<evidence type="ECO:0000256" key="11">
    <source>
        <dbReference type="ARBA" id="ARBA00044053"/>
    </source>
</evidence>
<evidence type="ECO:0000256" key="8">
    <source>
        <dbReference type="ARBA" id="ARBA00022777"/>
    </source>
</evidence>
<comment type="function">
    <text evidence="12">The phosphoenolpyruvate-dependent sugar phosphotransferase system (sugar PTS), a major carbohydrate active transport system, catalyzes the phosphorylation of incoming sugar substrates concomitantly with their translocation across the cell membrane. This system is involved in sucrose transport.</text>
</comment>
<dbReference type="SUPFAM" id="SSF51261">
    <property type="entry name" value="Duplicated hybrid motif"/>
    <property type="match status" value="1"/>
</dbReference>
<gene>
    <name evidence="21" type="ORF">C7P63_03645</name>
</gene>
<dbReference type="PROSITE" id="PS51098">
    <property type="entry name" value="PTS_EIIB_TYPE_1"/>
    <property type="match status" value="1"/>
</dbReference>
<accession>A0A3S0A6Q1</accession>
<keyword evidence="3" id="KW-1003">Cell membrane</keyword>
<feature type="transmembrane region" description="Helical" evidence="17">
    <location>
        <begin position="276"/>
        <end position="299"/>
    </location>
</feature>
<feature type="transmembrane region" description="Helical" evidence="17">
    <location>
        <begin position="376"/>
        <end position="393"/>
    </location>
</feature>
<dbReference type="InterPro" id="IPR001996">
    <property type="entry name" value="PTS_IIB_1"/>
</dbReference>
<dbReference type="GO" id="GO:0015771">
    <property type="term" value="P:trehalose transport"/>
    <property type="evidence" value="ECO:0007669"/>
    <property type="project" value="TreeGrafter"/>
</dbReference>
<feature type="active site" description="Phosphocysteine intermediate; for EIIB activity" evidence="16">
    <location>
        <position position="26"/>
    </location>
</feature>
<evidence type="ECO:0000313" key="21">
    <source>
        <dbReference type="EMBL" id="RST90181.1"/>
    </source>
</evidence>
<keyword evidence="6" id="KW-0598">Phosphotransferase system</keyword>
<dbReference type="InterPro" id="IPR050558">
    <property type="entry name" value="PTS_Sugar-Specific_Components"/>
</dbReference>
<dbReference type="InterPro" id="IPR003352">
    <property type="entry name" value="PTS_EIIC"/>
</dbReference>
<evidence type="ECO:0000259" key="20">
    <source>
        <dbReference type="PROSITE" id="PS51103"/>
    </source>
</evidence>